<dbReference type="EMBL" id="BAABFB010000070">
    <property type="protein sequence ID" value="GAA4487795.1"/>
    <property type="molecule type" value="Genomic_DNA"/>
</dbReference>
<accession>A0ABP8PLB4</accession>
<comment type="caution">
    <text evidence="2">The sequence shown here is derived from an EMBL/GenBank/DDBJ whole genome shotgun (WGS) entry which is preliminary data.</text>
</comment>
<keyword evidence="3" id="KW-1185">Reference proteome</keyword>
<proteinExistence type="predicted"/>
<dbReference type="Pfam" id="PF12680">
    <property type="entry name" value="SnoaL_2"/>
    <property type="match status" value="1"/>
</dbReference>
<gene>
    <name evidence="2" type="ORF">GCM10023094_46690</name>
</gene>
<dbReference type="SUPFAM" id="SSF54427">
    <property type="entry name" value="NTF2-like"/>
    <property type="match status" value="1"/>
</dbReference>
<dbReference type="Proteomes" id="UP001501183">
    <property type="component" value="Unassembled WGS sequence"/>
</dbReference>
<feature type="domain" description="SnoaL-like" evidence="1">
    <location>
        <begin position="19"/>
        <end position="118"/>
    </location>
</feature>
<dbReference type="Gene3D" id="3.10.450.50">
    <property type="match status" value="1"/>
</dbReference>
<evidence type="ECO:0000313" key="3">
    <source>
        <dbReference type="Proteomes" id="UP001501183"/>
    </source>
</evidence>
<dbReference type="RefSeq" id="WP_345351108.1">
    <property type="nucleotide sequence ID" value="NZ_BAABFB010000070.1"/>
</dbReference>
<name>A0ABP8PLB4_9NOCA</name>
<organism evidence="2 3">
    <name type="scientific">Rhodococcus olei</name>
    <dbReference type="NCBI Taxonomy" id="2161675"/>
    <lineage>
        <taxon>Bacteria</taxon>
        <taxon>Bacillati</taxon>
        <taxon>Actinomycetota</taxon>
        <taxon>Actinomycetes</taxon>
        <taxon>Mycobacteriales</taxon>
        <taxon>Nocardiaceae</taxon>
        <taxon>Rhodococcus</taxon>
    </lineage>
</organism>
<evidence type="ECO:0000259" key="1">
    <source>
        <dbReference type="Pfam" id="PF12680"/>
    </source>
</evidence>
<protein>
    <submittedName>
        <fullName evidence="2">Nuclear transport factor 2 family protein</fullName>
    </submittedName>
</protein>
<reference evidence="3" key="1">
    <citation type="journal article" date="2019" name="Int. J. Syst. Evol. Microbiol.">
        <title>The Global Catalogue of Microorganisms (GCM) 10K type strain sequencing project: providing services to taxonomists for standard genome sequencing and annotation.</title>
        <authorList>
            <consortium name="The Broad Institute Genomics Platform"/>
            <consortium name="The Broad Institute Genome Sequencing Center for Infectious Disease"/>
            <person name="Wu L."/>
            <person name="Ma J."/>
        </authorList>
    </citation>
    <scope>NUCLEOTIDE SEQUENCE [LARGE SCALE GENOMIC DNA]</scope>
    <source>
        <strain evidence="3">JCM 32206</strain>
    </source>
</reference>
<sequence>MEPELSESDPSLSANKRTVLAYVDGFRTGDHEAILSLLTDDVTWEMPGDFSIVGKAAFDREIENEAFTGRPTLTVIRLVEEGDVVVLLGTVRARFADGGELDGIFSDYFHFRDGRIRRIESYQVDNR</sequence>
<dbReference type="InterPro" id="IPR037401">
    <property type="entry name" value="SnoaL-like"/>
</dbReference>
<dbReference type="InterPro" id="IPR032710">
    <property type="entry name" value="NTF2-like_dom_sf"/>
</dbReference>
<evidence type="ECO:0000313" key="2">
    <source>
        <dbReference type="EMBL" id="GAA4487795.1"/>
    </source>
</evidence>